<dbReference type="InterPro" id="IPR036390">
    <property type="entry name" value="WH_DNA-bd_sf"/>
</dbReference>
<evidence type="ECO:0000259" key="1">
    <source>
        <dbReference type="PROSITE" id="PS50995"/>
    </source>
</evidence>
<organism evidence="2 3">
    <name type="scientific">Planosporangium thailandense</name>
    <dbReference type="NCBI Taxonomy" id="765197"/>
    <lineage>
        <taxon>Bacteria</taxon>
        <taxon>Bacillati</taxon>
        <taxon>Actinomycetota</taxon>
        <taxon>Actinomycetes</taxon>
        <taxon>Micromonosporales</taxon>
        <taxon>Micromonosporaceae</taxon>
        <taxon>Planosporangium</taxon>
    </lineage>
</organism>
<dbReference type="PANTHER" id="PTHR39515:SF2">
    <property type="entry name" value="HTH-TYPE TRANSCRIPTIONAL REGULATOR RV0880"/>
    <property type="match status" value="1"/>
</dbReference>
<evidence type="ECO:0000313" key="3">
    <source>
        <dbReference type="Proteomes" id="UP000722989"/>
    </source>
</evidence>
<accession>A0ABX0Y621</accession>
<dbReference type="SMART" id="SM00347">
    <property type="entry name" value="HTH_MARR"/>
    <property type="match status" value="1"/>
</dbReference>
<sequence>MTGDEGILARELRPLVFQLYHLVRRHAPQRDLTLTQGAVLSTLVREGPQRVSALAAIEGVKVPSMTDVLGRLKRLGMVTSGPDPTDGRAVVVAVTADGARFYAEVVRAREEYLRGRLATLTGADRCAIAAALPALRRLLDLDSEGR</sequence>
<dbReference type="InterPro" id="IPR036388">
    <property type="entry name" value="WH-like_DNA-bd_sf"/>
</dbReference>
<dbReference type="InterPro" id="IPR000835">
    <property type="entry name" value="HTH_MarR-typ"/>
</dbReference>
<dbReference type="PANTHER" id="PTHR39515">
    <property type="entry name" value="CONSERVED PROTEIN"/>
    <property type="match status" value="1"/>
</dbReference>
<keyword evidence="3" id="KW-1185">Reference proteome</keyword>
<name>A0ABX0Y621_9ACTN</name>
<gene>
    <name evidence="2" type="ORF">HC031_28080</name>
</gene>
<dbReference type="Proteomes" id="UP000722989">
    <property type="component" value="Unassembled WGS sequence"/>
</dbReference>
<dbReference type="InterPro" id="IPR052526">
    <property type="entry name" value="HTH-type_Bedaq_tolerance"/>
</dbReference>
<evidence type="ECO:0000313" key="2">
    <source>
        <dbReference type="EMBL" id="NJC73556.1"/>
    </source>
</evidence>
<dbReference type="SUPFAM" id="SSF46785">
    <property type="entry name" value="Winged helix' DNA-binding domain"/>
    <property type="match status" value="1"/>
</dbReference>
<protein>
    <submittedName>
        <fullName evidence="2">MarR family transcriptional regulator</fullName>
    </submittedName>
</protein>
<dbReference type="Gene3D" id="1.10.10.10">
    <property type="entry name" value="Winged helix-like DNA-binding domain superfamily/Winged helix DNA-binding domain"/>
    <property type="match status" value="1"/>
</dbReference>
<dbReference type="RefSeq" id="WP_167928461.1">
    <property type="nucleotide sequence ID" value="NZ_JAATVY010000032.1"/>
</dbReference>
<proteinExistence type="predicted"/>
<dbReference type="PROSITE" id="PS50995">
    <property type="entry name" value="HTH_MARR_2"/>
    <property type="match status" value="1"/>
</dbReference>
<reference evidence="2 3" key="1">
    <citation type="submission" date="2020-03" db="EMBL/GenBank/DDBJ databases">
        <title>WGS of the type strain of Planosporangium spp.</title>
        <authorList>
            <person name="Thawai C."/>
        </authorList>
    </citation>
    <scope>NUCLEOTIDE SEQUENCE [LARGE SCALE GENOMIC DNA]</scope>
    <source>
        <strain evidence="2 3">TBRC 5610</strain>
    </source>
</reference>
<feature type="domain" description="HTH marR-type" evidence="1">
    <location>
        <begin position="5"/>
        <end position="140"/>
    </location>
</feature>
<dbReference type="EMBL" id="JAATVY010000032">
    <property type="protein sequence ID" value="NJC73556.1"/>
    <property type="molecule type" value="Genomic_DNA"/>
</dbReference>
<dbReference type="Pfam" id="PF01047">
    <property type="entry name" value="MarR"/>
    <property type="match status" value="1"/>
</dbReference>
<comment type="caution">
    <text evidence="2">The sequence shown here is derived from an EMBL/GenBank/DDBJ whole genome shotgun (WGS) entry which is preliminary data.</text>
</comment>